<feature type="non-terminal residue" evidence="2">
    <location>
        <position position="298"/>
    </location>
</feature>
<accession>A0A813C7C9</accession>
<evidence type="ECO:0000256" key="1">
    <source>
        <dbReference type="SAM" id="MobiDB-lite"/>
    </source>
</evidence>
<gene>
    <name evidence="2" type="primary">NLRC3</name>
    <name evidence="2" type="ORF">SNEC2469_LOCUS33384</name>
</gene>
<feature type="region of interest" description="Disordered" evidence="1">
    <location>
        <begin position="219"/>
        <end position="240"/>
    </location>
</feature>
<proteinExistence type="predicted"/>
<dbReference type="Proteomes" id="UP000601435">
    <property type="component" value="Unassembled WGS sequence"/>
</dbReference>
<reference evidence="2" key="1">
    <citation type="submission" date="2021-02" db="EMBL/GenBank/DDBJ databases">
        <authorList>
            <person name="Dougan E. K."/>
            <person name="Rhodes N."/>
            <person name="Thang M."/>
            <person name="Chan C."/>
        </authorList>
    </citation>
    <scope>NUCLEOTIDE SEQUENCE</scope>
</reference>
<keyword evidence="3" id="KW-1185">Reference proteome</keyword>
<dbReference type="AlphaFoldDB" id="A0A813C7C9"/>
<dbReference type="OrthoDB" id="435481at2759"/>
<evidence type="ECO:0000313" key="3">
    <source>
        <dbReference type="Proteomes" id="UP000601435"/>
    </source>
</evidence>
<dbReference type="EMBL" id="CAJNJA010087733">
    <property type="protein sequence ID" value="CAE7939042.1"/>
    <property type="molecule type" value="Genomic_DNA"/>
</dbReference>
<sequence>VYELDKPEALAQFLQDADIRLVRAEYFLKLLQEKRPLKRRQEAEVPSETCSSLNHGVCSALVPHEEVQEWAQGRQHALIVSISHAWETREHPDPCRFQLQQIWNAVGLYAAANRAVWVFYDYMSLFQFKRQTEAQNESFRRSMNAMHMLYAHDSTHTFRIESLTPQDVWNTMLDESVPVYREETSAVEPRPLRCLTPNSNPYLQRGWCMAEIEWSSTRSDSSMHQRIGPGSEGAEHPGGRVPMAPDLFREQMHQAVFTHRSDVESVIRLQEKIFFQKVTVCKELTLSWLVPDQLSALA</sequence>
<feature type="non-terminal residue" evidence="2">
    <location>
        <position position="1"/>
    </location>
</feature>
<name>A0A813C7C9_9DINO</name>
<evidence type="ECO:0000313" key="2">
    <source>
        <dbReference type="EMBL" id="CAE7939042.1"/>
    </source>
</evidence>
<protein>
    <submittedName>
        <fullName evidence="2">NLRC3 protein</fullName>
    </submittedName>
</protein>
<organism evidence="2 3">
    <name type="scientific">Symbiodinium necroappetens</name>
    <dbReference type="NCBI Taxonomy" id="1628268"/>
    <lineage>
        <taxon>Eukaryota</taxon>
        <taxon>Sar</taxon>
        <taxon>Alveolata</taxon>
        <taxon>Dinophyceae</taxon>
        <taxon>Suessiales</taxon>
        <taxon>Symbiodiniaceae</taxon>
        <taxon>Symbiodinium</taxon>
    </lineage>
</organism>
<comment type="caution">
    <text evidence="2">The sequence shown here is derived from an EMBL/GenBank/DDBJ whole genome shotgun (WGS) entry which is preliminary data.</text>
</comment>